<dbReference type="Proteomes" id="UP000004713">
    <property type="component" value="Unassembled WGS sequence"/>
</dbReference>
<name>B0NPH7_BACSE</name>
<evidence type="ECO:0000313" key="2">
    <source>
        <dbReference type="Proteomes" id="UP000004713"/>
    </source>
</evidence>
<proteinExistence type="predicted"/>
<dbReference type="EMBL" id="ABFZ02000018">
    <property type="protein sequence ID" value="EDS15941.1"/>
    <property type="molecule type" value="Genomic_DNA"/>
</dbReference>
<reference evidence="1 2" key="1">
    <citation type="submission" date="2007-11" db="EMBL/GenBank/DDBJ databases">
        <title>Draft genome sequence of Bacteroides stercoris(ATCC 43183).</title>
        <authorList>
            <person name="Sudarsanam P."/>
            <person name="Ley R."/>
            <person name="Guruge J."/>
            <person name="Turnbaugh P.J."/>
            <person name="Mahowald M."/>
            <person name="Liep D."/>
            <person name="Gordon J."/>
        </authorList>
    </citation>
    <scope>NUCLEOTIDE SEQUENCE [LARGE SCALE GENOMIC DNA]</scope>
    <source>
        <strain evidence="1 2">ATCC 43183</strain>
    </source>
</reference>
<comment type="caution">
    <text evidence="1">The sequence shown here is derived from an EMBL/GenBank/DDBJ whole genome shotgun (WGS) entry which is preliminary data.</text>
</comment>
<organism evidence="1 2">
    <name type="scientific">Bacteroides stercoris ATCC 43183</name>
    <dbReference type="NCBI Taxonomy" id="449673"/>
    <lineage>
        <taxon>Bacteria</taxon>
        <taxon>Pseudomonadati</taxon>
        <taxon>Bacteroidota</taxon>
        <taxon>Bacteroidia</taxon>
        <taxon>Bacteroidales</taxon>
        <taxon>Bacteroidaceae</taxon>
        <taxon>Bacteroides</taxon>
    </lineage>
</organism>
<sequence length="41" mass="4915">MTIYDLLFFLKIARKGFSGAFLFILRVQIYKKVREKRFLSG</sequence>
<protein>
    <submittedName>
        <fullName evidence="1">Uncharacterized protein</fullName>
    </submittedName>
</protein>
<reference evidence="1 2" key="2">
    <citation type="submission" date="2007-11" db="EMBL/GenBank/DDBJ databases">
        <authorList>
            <person name="Fulton L."/>
            <person name="Clifton S."/>
            <person name="Fulton B."/>
            <person name="Xu J."/>
            <person name="Minx P."/>
            <person name="Pepin K.H."/>
            <person name="Johnson M."/>
            <person name="Thiruvilangam P."/>
            <person name="Bhonagiri V."/>
            <person name="Nash W.E."/>
            <person name="Mardis E.R."/>
            <person name="Wilson R.K."/>
        </authorList>
    </citation>
    <scope>NUCLEOTIDE SEQUENCE [LARGE SCALE GENOMIC DNA]</scope>
    <source>
        <strain evidence="1 2">ATCC 43183</strain>
    </source>
</reference>
<dbReference type="AlphaFoldDB" id="B0NPH7"/>
<gene>
    <name evidence="1" type="ORF">BACSTE_01387</name>
</gene>
<evidence type="ECO:0000313" key="1">
    <source>
        <dbReference type="EMBL" id="EDS15941.1"/>
    </source>
</evidence>
<dbReference type="HOGENOM" id="CLU_3265997_0_0_10"/>
<accession>B0NPH7</accession>